<dbReference type="PANTHER" id="PTHR22945">
    <property type="entry name" value="SERPENTINE RECEPTOR, CLASS D DELTA"/>
    <property type="match status" value="1"/>
</dbReference>
<gene>
    <name evidence="7" type="ORF">PFISCL1PPCAC_13762</name>
</gene>
<keyword evidence="5 6" id="KW-0472">Membrane</keyword>
<evidence type="ECO:0000313" key="8">
    <source>
        <dbReference type="Proteomes" id="UP001432322"/>
    </source>
</evidence>
<name>A0AAV5VV98_9BILA</name>
<feature type="transmembrane region" description="Helical" evidence="6">
    <location>
        <begin position="159"/>
        <end position="179"/>
    </location>
</feature>
<dbReference type="PANTHER" id="PTHR22945:SF40">
    <property type="entry name" value="SERPENTINE RECEPTOR, CLASS D (DELTA)-RELATED"/>
    <property type="match status" value="1"/>
</dbReference>
<feature type="transmembrane region" description="Helical" evidence="6">
    <location>
        <begin position="64"/>
        <end position="87"/>
    </location>
</feature>
<evidence type="ECO:0000256" key="6">
    <source>
        <dbReference type="SAM" id="Phobius"/>
    </source>
</evidence>
<feature type="transmembrane region" description="Helical" evidence="6">
    <location>
        <begin position="211"/>
        <end position="235"/>
    </location>
</feature>
<evidence type="ECO:0000256" key="2">
    <source>
        <dbReference type="ARBA" id="ARBA00009166"/>
    </source>
</evidence>
<comment type="similarity">
    <text evidence="2">Belongs to the nematode receptor-like protein srd family.</text>
</comment>
<dbReference type="InterPro" id="IPR050920">
    <property type="entry name" value="Nematode_rcpt-like_delta"/>
</dbReference>
<reference evidence="7" key="1">
    <citation type="submission" date="2023-10" db="EMBL/GenBank/DDBJ databases">
        <title>Genome assembly of Pristionchus species.</title>
        <authorList>
            <person name="Yoshida K."/>
            <person name="Sommer R.J."/>
        </authorList>
    </citation>
    <scope>NUCLEOTIDE SEQUENCE</scope>
    <source>
        <strain evidence="7">RS5133</strain>
    </source>
</reference>
<evidence type="ECO:0000313" key="7">
    <source>
        <dbReference type="EMBL" id="GMT22465.1"/>
    </source>
</evidence>
<dbReference type="InterPro" id="IPR019421">
    <property type="entry name" value="7TM_GPCR_serpentine_rcpt_Srd"/>
</dbReference>
<keyword evidence="8" id="KW-1185">Reference proteome</keyword>
<comment type="subcellular location">
    <subcellularLocation>
        <location evidence="1">Membrane</location>
        <topology evidence="1">Multi-pass membrane protein</topology>
    </subcellularLocation>
</comment>
<accession>A0AAV5VV98</accession>
<protein>
    <recommendedName>
        <fullName evidence="9">G protein-coupled receptor</fullName>
    </recommendedName>
</protein>
<comment type="caution">
    <text evidence="7">The sequence shown here is derived from an EMBL/GenBank/DDBJ whole genome shotgun (WGS) entry which is preliminary data.</text>
</comment>
<dbReference type="Pfam" id="PF10317">
    <property type="entry name" value="7TM_GPCR_Srd"/>
    <property type="match status" value="1"/>
</dbReference>
<keyword evidence="3 6" id="KW-0812">Transmembrane</keyword>
<sequence>MQFTEANEDESLQEYSILLLNTALIDQFSILAHYFVDGRLFISSTTVLCISSGPCRLVSDRACAVVTGFMNVNMIHSTSIIAASFWYRTRILREKGLVGRWRVRSLTVVLFLPHLAHIAGFVWTLSDRQELARVVDAMYEPGHAQHFGLHGFANLSEPLPAILTAYLVLFPIFTNSFSVRARNQVSKVRKVRPRPLHFAHSLHRSVEDRGLTIHAVLPIFVMLGMTTLSVAQINYGVHSEDIEGIDFDFAVLPALINPLITLYFVRPYRE</sequence>
<dbReference type="Proteomes" id="UP001432322">
    <property type="component" value="Unassembled WGS sequence"/>
</dbReference>
<keyword evidence="4 6" id="KW-1133">Transmembrane helix</keyword>
<evidence type="ECO:0000256" key="1">
    <source>
        <dbReference type="ARBA" id="ARBA00004141"/>
    </source>
</evidence>
<evidence type="ECO:0008006" key="9">
    <source>
        <dbReference type="Google" id="ProtNLM"/>
    </source>
</evidence>
<evidence type="ECO:0000256" key="5">
    <source>
        <dbReference type="ARBA" id="ARBA00023136"/>
    </source>
</evidence>
<evidence type="ECO:0000256" key="4">
    <source>
        <dbReference type="ARBA" id="ARBA00022989"/>
    </source>
</evidence>
<organism evidence="7 8">
    <name type="scientific">Pristionchus fissidentatus</name>
    <dbReference type="NCBI Taxonomy" id="1538716"/>
    <lineage>
        <taxon>Eukaryota</taxon>
        <taxon>Metazoa</taxon>
        <taxon>Ecdysozoa</taxon>
        <taxon>Nematoda</taxon>
        <taxon>Chromadorea</taxon>
        <taxon>Rhabditida</taxon>
        <taxon>Rhabditina</taxon>
        <taxon>Diplogasteromorpha</taxon>
        <taxon>Diplogasteroidea</taxon>
        <taxon>Neodiplogasteridae</taxon>
        <taxon>Pristionchus</taxon>
    </lineage>
</organism>
<dbReference type="GO" id="GO:0016020">
    <property type="term" value="C:membrane"/>
    <property type="evidence" value="ECO:0007669"/>
    <property type="project" value="UniProtKB-SubCell"/>
</dbReference>
<evidence type="ECO:0000256" key="3">
    <source>
        <dbReference type="ARBA" id="ARBA00022692"/>
    </source>
</evidence>
<feature type="transmembrane region" description="Helical" evidence="6">
    <location>
        <begin position="247"/>
        <end position="265"/>
    </location>
</feature>
<dbReference type="EMBL" id="BTSY01000004">
    <property type="protein sequence ID" value="GMT22465.1"/>
    <property type="molecule type" value="Genomic_DNA"/>
</dbReference>
<proteinExistence type="inferred from homology"/>
<feature type="transmembrane region" description="Helical" evidence="6">
    <location>
        <begin position="108"/>
        <end position="126"/>
    </location>
</feature>
<dbReference type="AlphaFoldDB" id="A0AAV5VV98"/>